<gene>
    <name evidence="6" type="ORF">BPSY_2078</name>
</gene>
<dbReference type="CDD" id="cd00090">
    <property type="entry name" value="HTH_ARSR"/>
    <property type="match status" value="1"/>
</dbReference>
<dbReference type="Gene3D" id="1.10.10.10">
    <property type="entry name" value="Winged helix-like DNA-binding domain superfamily/Winged helix DNA-binding domain"/>
    <property type="match status" value="1"/>
</dbReference>
<dbReference type="InterPro" id="IPR036390">
    <property type="entry name" value="WH_DNA-bd_sf"/>
</dbReference>
<dbReference type="STRING" id="218140.BPSY_2078"/>
<evidence type="ECO:0000313" key="6">
    <source>
        <dbReference type="EMBL" id="KFI81666.1"/>
    </source>
</evidence>
<dbReference type="SMART" id="SM00418">
    <property type="entry name" value="HTH_ARSR"/>
    <property type="match status" value="1"/>
</dbReference>
<organism evidence="6 7">
    <name type="scientific">Bifidobacterium psychraerophilum</name>
    <dbReference type="NCBI Taxonomy" id="218140"/>
    <lineage>
        <taxon>Bacteria</taxon>
        <taxon>Bacillati</taxon>
        <taxon>Actinomycetota</taxon>
        <taxon>Actinomycetes</taxon>
        <taxon>Bifidobacteriales</taxon>
        <taxon>Bifidobacteriaceae</taxon>
        <taxon>Bifidobacterium</taxon>
    </lineage>
</organism>
<keyword evidence="3" id="KW-0804">Transcription</keyword>
<dbReference type="Proteomes" id="UP000029050">
    <property type="component" value="Unassembled WGS sequence"/>
</dbReference>
<protein>
    <submittedName>
        <fullName evidence="6">ArsR family transcriptional regulator</fullName>
    </submittedName>
</protein>
<sequence>MLRLWGAVRPESWRACPGITLDKGRHASYYIHMFEDTHIYDYGAENAYVELAANVFSLLSDPTRLRIILTLKEGEQPVGMIAEKLGRKPTIISQHLAKMRWGKLVRTRQEGTRIFYSLSDEHVSALVDQAIFQSEHIVDAEPAHHATVPKGQGQEGPGRTTRYDEELLQEERVRHD</sequence>
<dbReference type="NCBIfam" id="NF033788">
    <property type="entry name" value="HTH_metalloreg"/>
    <property type="match status" value="1"/>
</dbReference>
<evidence type="ECO:0000256" key="1">
    <source>
        <dbReference type="ARBA" id="ARBA00023015"/>
    </source>
</evidence>
<reference evidence="6 7" key="1">
    <citation type="submission" date="2014-03" db="EMBL/GenBank/DDBJ databases">
        <title>Genomics of Bifidobacteria.</title>
        <authorList>
            <person name="Ventura M."/>
            <person name="Milani C."/>
            <person name="Lugli G.A."/>
        </authorList>
    </citation>
    <scope>NUCLEOTIDE SEQUENCE [LARGE SCALE GENOMIC DNA]</scope>
    <source>
        <strain evidence="6 7">LMG 21775</strain>
    </source>
</reference>
<evidence type="ECO:0000259" key="5">
    <source>
        <dbReference type="PROSITE" id="PS50987"/>
    </source>
</evidence>
<keyword evidence="2" id="KW-0238">DNA-binding</keyword>
<dbReference type="AlphaFoldDB" id="A0A087CEG6"/>
<proteinExistence type="predicted"/>
<dbReference type="SUPFAM" id="SSF46785">
    <property type="entry name" value="Winged helix' DNA-binding domain"/>
    <property type="match status" value="1"/>
</dbReference>
<dbReference type="Pfam" id="PF01022">
    <property type="entry name" value="HTH_5"/>
    <property type="match status" value="1"/>
</dbReference>
<name>A0A087CEG6_9BIFI</name>
<dbReference type="GO" id="GO:0003677">
    <property type="term" value="F:DNA binding"/>
    <property type="evidence" value="ECO:0007669"/>
    <property type="project" value="UniProtKB-KW"/>
</dbReference>
<feature type="domain" description="HTH arsR-type" evidence="5">
    <location>
        <begin position="44"/>
        <end position="138"/>
    </location>
</feature>
<feature type="region of interest" description="Disordered" evidence="4">
    <location>
        <begin position="145"/>
        <end position="176"/>
    </location>
</feature>
<dbReference type="InterPro" id="IPR011991">
    <property type="entry name" value="ArsR-like_HTH"/>
</dbReference>
<evidence type="ECO:0000256" key="4">
    <source>
        <dbReference type="SAM" id="MobiDB-lite"/>
    </source>
</evidence>
<dbReference type="EMBL" id="JGZI01000010">
    <property type="protein sequence ID" value="KFI81666.1"/>
    <property type="molecule type" value="Genomic_DNA"/>
</dbReference>
<accession>A0A087CEG6</accession>
<dbReference type="InterPro" id="IPR001845">
    <property type="entry name" value="HTH_ArsR_DNA-bd_dom"/>
</dbReference>
<keyword evidence="1" id="KW-0805">Transcription regulation</keyword>
<dbReference type="InterPro" id="IPR051011">
    <property type="entry name" value="Metal_resp_trans_reg"/>
</dbReference>
<evidence type="ECO:0000313" key="7">
    <source>
        <dbReference type="Proteomes" id="UP000029050"/>
    </source>
</evidence>
<evidence type="ECO:0000256" key="3">
    <source>
        <dbReference type="ARBA" id="ARBA00023163"/>
    </source>
</evidence>
<dbReference type="eggNOG" id="COG0640">
    <property type="taxonomic scope" value="Bacteria"/>
</dbReference>
<dbReference type="PRINTS" id="PR00778">
    <property type="entry name" value="HTHARSR"/>
</dbReference>
<dbReference type="InterPro" id="IPR036388">
    <property type="entry name" value="WH-like_DNA-bd_sf"/>
</dbReference>
<keyword evidence="7" id="KW-1185">Reference proteome</keyword>
<comment type="caution">
    <text evidence="6">The sequence shown here is derived from an EMBL/GenBank/DDBJ whole genome shotgun (WGS) entry which is preliminary data.</text>
</comment>
<dbReference type="PANTHER" id="PTHR43132:SF8">
    <property type="entry name" value="HTH-TYPE TRANSCRIPTIONAL REGULATOR KMTR"/>
    <property type="match status" value="1"/>
</dbReference>
<dbReference type="PANTHER" id="PTHR43132">
    <property type="entry name" value="ARSENICAL RESISTANCE OPERON REPRESSOR ARSR-RELATED"/>
    <property type="match status" value="1"/>
</dbReference>
<evidence type="ECO:0000256" key="2">
    <source>
        <dbReference type="ARBA" id="ARBA00023125"/>
    </source>
</evidence>
<dbReference type="PROSITE" id="PS50987">
    <property type="entry name" value="HTH_ARSR_2"/>
    <property type="match status" value="1"/>
</dbReference>
<feature type="compositionally biased region" description="Basic and acidic residues" evidence="4">
    <location>
        <begin position="161"/>
        <end position="176"/>
    </location>
</feature>
<dbReference type="GO" id="GO:0003700">
    <property type="term" value="F:DNA-binding transcription factor activity"/>
    <property type="evidence" value="ECO:0007669"/>
    <property type="project" value="InterPro"/>
</dbReference>